<dbReference type="Pfam" id="PF13424">
    <property type="entry name" value="TPR_12"/>
    <property type="match status" value="5"/>
</dbReference>
<feature type="repeat" description="TPR" evidence="3">
    <location>
        <begin position="1205"/>
        <end position="1238"/>
    </location>
</feature>
<feature type="region of interest" description="Disordered" evidence="4">
    <location>
        <begin position="209"/>
        <end position="240"/>
    </location>
</feature>
<dbReference type="InterPro" id="IPR027417">
    <property type="entry name" value="P-loop_NTPase"/>
</dbReference>
<feature type="repeat" description="TPR" evidence="3">
    <location>
        <begin position="995"/>
        <end position="1028"/>
    </location>
</feature>
<dbReference type="PROSITE" id="PS50005">
    <property type="entry name" value="TPR"/>
    <property type="match status" value="6"/>
</dbReference>
<evidence type="ECO:0000256" key="1">
    <source>
        <dbReference type="ARBA" id="ARBA00022737"/>
    </source>
</evidence>
<dbReference type="SUPFAM" id="SSF48452">
    <property type="entry name" value="TPR-like"/>
    <property type="match status" value="1"/>
</dbReference>
<sequence length="1264" mass="144747">MDCRKKGVHLMIPVQVQPEPDEFDKKVRQPGVTWFEKNKISLDEPLKRKMEVPNYWKEASNSLWIAYQKICAYSCIYMDKVAGDATVDHFKPKKDFPRFCYEWDNYRLSCLPVNRSKGVKEILDPFEIEQGTFYLSFVDGSIYPNPSLSEEISKIAKKTIAALKLDNTAHRNMRLEHFFDFQTREVSADYLRKKSPFVWFEAKRQGFLDDPKNEEPLPGISPTSSAGLSETENDITSQSGEIKTQGVPRLFIICSDKCRNSEHWRIQFLKNLQTFFPKLITNLDNPPIHLSLSAWNKTAYEEADHIIIAISSAWTEQTPPLKKDPLSNLEIEGLISFSKKSPQLLEKTILLQSDNHSIESIFPELSHCHTFLIPTQTKNAFEHLGGLVVNEKHLVPLNSLLLELMPSSNVEQESGFKALTPIPRNTGVIVGRTKELQAIYDSFQVTSSVLLLKGIGGIGKTVTAREYIAQYGHHYQICAWIDFDTNWQESLVTAFPQMEQHGTIGESYRSLILELQNLPGKKLMVVDNFSDTKRQHEITKVLNNWHLLITSRQLMNFSTIMIDELPLEQAIELFHHYHPSPVDLEEQKELIELVGYHTLMIEMSAKMLHNSFVGSVVELVHLFNDIDYQNPLFSVNIPVEHTVEDQGFIPQLEALFSMSELNPSELFLLQRFALFPSQPIKKTEILDLFAIPIEEYIEQGNQINSLLKKGWIQQVDGGYHCHQVIRSYILYKAPPQFIDHQAVITKFIHKLEVQPRENPIGKAVWLPKAKSLAHLFESQDENQIAELLRSIAVIERDLGRYPEALRSALRCIQIQEVVLPPDHSSLATSYNNISLIFQGLRKLEKALYFASKVVNIQEQSLDSKHPDLAISYNNIVLIHFHLGQPEKALEFAKKSIEIREEILDPKHPDLAMSYNNICIIYRNLGQLDRALKFSKNAIEIDEEILDPKHPSLATSYKNISSIYLSLGQLKRALEFVKKAIAIQEEILEPKHPDLATSYNNICLIYQDLGQPEMALEFAKKAIEIDKETLDPKHHYLATSYNNISCIYRDLGQLEVALEFAKKAIEIEEEILNSKHPSLSTCYNSICAIYQNLDQPKKALEFAKKAIEIDEEILDPKHPDLAMSYNNMCLVYRNLGQLGIALGFAKKAIEIQEEILDPRHPSLAMSYNNICLIYRELDQLESALEYSQKALDIQEQVQDINHPQRASCYNNISLIFKELGQLEKALEFINSAIKILEANFPKGHPHLDSSRNTKREIESKLKKES</sequence>
<dbReference type="Gene3D" id="3.40.50.300">
    <property type="entry name" value="P-loop containing nucleotide triphosphate hydrolases"/>
    <property type="match status" value="1"/>
</dbReference>
<feature type="repeat" description="TPR" evidence="3">
    <location>
        <begin position="1163"/>
        <end position="1196"/>
    </location>
</feature>
<gene>
    <name evidence="5" type="ORF">COB67_03185</name>
</gene>
<evidence type="ECO:0000313" key="5">
    <source>
        <dbReference type="EMBL" id="PCI29763.1"/>
    </source>
</evidence>
<dbReference type="InterPro" id="IPR011990">
    <property type="entry name" value="TPR-like_helical_dom_sf"/>
</dbReference>
<dbReference type="PANTHER" id="PTHR45641">
    <property type="entry name" value="TETRATRICOPEPTIDE REPEAT PROTEIN (AFU_ORTHOLOGUE AFUA_6G03870)"/>
    <property type="match status" value="1"/>
</dbReference>
<name>A0A2A4T876_9DELT</name>
<evidence type="ECO:0000256" key="4">
    <source>
        <dbReference type="SAM" id="MobiDB-lite"/>
    </source>
</evidence>
<feature type="repeat" description="TPR" evidence="3">
    <location>
        <begin position="911"/>
        <end position="944"/>
    </location>
</feature>
<feature type="compositionally biased region" description="Basic and acidic residues" evidence="4">
    <location>
        <begin position="1244"/>
        <end position="1264"/>
    </location>
</feature>
<dbReference type="Gene3D" id="1.10.30.50">
    <property type="match status" value="1"/>
</dbReference>
<feature type="compositionally biased region" description="Polar residues" evidence="4">
    <location>
        <begin position="221"/>
        <end position="240"/>
    </location>
</feature>
<dbReference type="EMBL" id="NVSR01000010">
    <property type="protein sequence ID" value="PCI29763.1"/>
    <property type="molecule type" value="Genomic_DNA"/>
</dbReference>
<dbReference type="SMART" id="SM00028">
    <property type="entry name" value="TPR"/>
    <property type="match status" value="11"/>
</dbReference>
<accession>A0A2A4T876</accession>
<keyword evidence="2 3" id="KW-0802">TPR repeat</keyword>
<protein>
    <submittedName>
        <fullName evidence="5">Uncharacterized protein</fullName>
    </submittedName>
</protein>
<dbReference type="Proteomes" id="UP000218113">
    <property type="component" value="Unassembled WGS sequence"/>
</dbReference>
<dbReference type="SUPFAM" id="SSF52540">
    <property type="entry name" value="P-loop containing nucleoside triphosphate hydrolases"/>
    <property type="match status" value="1"/>
</dbReference>
<dbReference type="InterPro" id="IPR019734">
    <property type="entry name" value="TPR_rpt"/>
</dbReference>
<dbReference type="AlphaFoldDB" id="A0A2A4T876"/>
<comment type="caution">
    <text evidence="5">The sequence shown here is derived from an EMBL/GenBank/DDBJ whole genome shotgun (WGS) entry which is preliminary data.</text>
</comment>
<feature type="region of interest" description="Disordered" evidence="4">
    <location>
        <begin position="1243"/>
        <end position="1264"/>
    </location>
</feature>
<dbReference type="Pfam" id="PF13181">
    <property type="entry name" value="TPR_8"/>
    <property type="match status" value="1"/>
</dbReference>
<feature type="repeat" description="TPR" evidence="3">
    <location>
        <begin position="1037"/>
        <end position="1070"/>
    </location>
</feature>
<dbReference type="Gene3D" id="1.25.40.10">
    <property type="entry name" value="Tetratricopeptide repeat domain"/>
    <property type="match status" value="4"/>
</dbReference>
<evidence type="ECO:0000256" key="2">
    <source>
        <dbReference type="ARBA" id="ARBA00022803"/>
    </source>
</evidence>
<proteinExistence type="predicted"/>
<dbReference type="PANTHER" id="PTHR45641:SF1">
    <property type="entry name" value="AAA+ ATPASE DOMAIN-CONTAINING PROTEIN"/>
    <property type="match status" value="1"/>
</dbReference>
<evidence type="ECO:0000313" key="6">
    <source>
        <dbReference type="Proteomes" id="UP000218113"/>
    </source>
</evidence>
<evidence type="ECO:0000256" key="3">
    <source>
        <dbReference type="PROSITE-ProRule" id="PRU00339"/>
    </source>
</evidence>
<reference evidence="6" key="1">
    <citation type="submission" date="2017-08" db="EMBL/GenBank/DDBJ databases">
        <title>A dynamic microbial community with high functional redundancy inhabits the cold, oxic subseafloor aquifer.</title>
        <authorList>
            <person name="Tully B.J."/>
            <person name="Wheat C.G."/>
            <person name="Glazer B.T."/>
            <person name="Huber J.A."/>
        </authorList>
    </citation>
    <scope>NUCLEOTIDE SEQUENCE [LARGE SCALE GENOMIC DNA]</scope>
</reference>
<feature type="repeat" description="TPR" evidence="3">
    <location>
        <begin position="953"/>
        <end position="986"/>
    </location>
</feature>
<organism evidence="5 6">
    <name type="scientific">SAR324 cluster bacterium</name>
    <dbReference type="NCBI Taxonomy" id="2024889"/>
    <lineage>
        <taxon>Bacteria</taxon>
        <taxon>Deltaproteobacteria</taxon>
        <taxon>SAR324 cluster</taxon>
    </lineage>
</organism>
<keyword evidence="1" id="KW-0677">Repeat</keyword>